<name>X8CHN0_MYCIT</name>
<evidence type="ECO:0000313" key="6">
    <source>
        <dbReference type="Proteomes" id="UP000020825"/>
    </source>
</evidence>
<reference evidence="5 6" key="1">
    <citation type="submission" date="2013-12" db="EMBL/GenBank/DDBJ databases">
        <authorList>
            <person name="Zelazny A."/>
            <person name="Olivier K."/>
            <person name="Holland S."/>
            <person name="Lenaerts A."/>
            <person name="Ordway D."/>
            <person name="DeGroote M.A."/>
            <person name="Parker T."/>
            <person name="Sizemore C."/>
            <person name="Tallon L.J."/>
            <person name="Sadzewicz L.K."/>
            <person name="Sengamalay N."/>
            <person name="Fraser C.M."/>
            <person name="Hine E."/>
            <person name="Shefchek K.A."/>
            <person name="Das S.P."/>
            <person name="Tettelin H."/>
        </authorList>
    </citation>
    <scope>NUCLEOTIDE SEQUENCE [LARGE SCALE GENOMIC DNA]</scope>
    <source>
        <strain evidence="5 6">1956</strain>
    </source>
</reference>
<dbReference type="InterPro" id="IPR008824">
    <property type="entry name" value="RuvB-like_N"/>
</dbReference>
<dbReference type="EMBL" id="JAOG01000002">
    <property type="protein sequence ID" value="EUA55316.1"/>
    <property type="molecule type" value="Genomic_DNA"/>
</dbReference>
<dbReference type="GO" id="GO:0006310">
    <property type="term" value="P:DNA recombination"/>
    <property type="evidence" value="ECO:0007669"/>
    <property type="project" value="InterPro"/>
</dbReference>
<evidence type="ECO:0000256" key="2">
    <source>
        <dbReference type="ARBA" id="ARBA00022840"/>
    </source>
</evidence>
<dbReference type="PATRIC" id="fig|1299331.3.peg.3384"/>
<proteinExistence type="predicted"/>
<evidence type="ECO:0000259" key="4">
    <source>
        <dbReference type="Pfam" id="PF05496"/>
    </source>
</evidence>
<feature type="region of interest" description="Disordered" evidence="3">
    <location>
        <begin position="1"/>
        <end position="22"/>
    </location>
</feature>
<feature type="domain" description="RuvB-like AAA+ ATPase" evidence="4">
    <location>
        <begin position="26"/>
        <end position="56"/>
    </location>
</feature>
<gene>
    <name evidence="5" type="ORF">I550_3467</name>
</gene>
<evidence type="ECO:0000256" key="1">
    <source>
        <dbReference type="ARBA" id="ARBA00022741"/>
    </source>
</evidence>
<dbReference type="Pfam" id="PF05496">
    <property type="entry name" value="RuvB_N"/>
    <property type="match status" value="1"/>
</dbReference>
<keyword evidence="5" id="KW-0347">Helicase</keyword>
<dbReference type="GO" id="GO:0006281">
    <property type="term" value="P:DNA repair"/>
    <property type="evidence" value="ECO:0007669"/>
    <property type="project" value="InterPro"/>
</dbReference>
<dbReference type="AlphaFoldDB" id="X8CHN0"/>
<evidence type="ECO:0000313" key="5">
    <source>
        <dbReference type="EMBL" id="EUA55316.1"/>
    </source>
</evidence>
<keyword evidence="2" id="KW-0067">ATP-binding</keyword>
<sequence>MTDDDWSDRDVSGALAPGEGDIDVSLRPRSLREFIGQPRVREQLQLVIEGAKNRAAHRITSCCPGRRGWARRRWP</sequence>
<comment type="caution">
    <text evidence="5">The sequence shown here is derived from an EMBL/GenBank/DDBJ whole genome shotgun (WGS) entry which is preliminary data.</text>
</comment>
<protein>
    <submittedName>
        <fullName evidence="5">Holliday junction DNA helicase ruvB family protein</fullName>
    </submittedName>
</protein>
<keyword evidence="1" id="KW-0547">Nucleotide-binding</keyword>
<dbReference type="GO" id="GO:0009378">
    <property type="term" value="F:four-way junction helicase activity"/>
    <property type="evidence" value="ECO:0007669"/>
    <property type="project" value="InterPro"/>
</dbReference>
<dbReference type="GO" id="GO:0005524">
    <property type="term" value="F:ATP binding"/>
    <property type="evidence" value="ECO:0007669"/>
    <property type="project" value="UniProtKB-KW"/>
</dbReference>
<keyword evidence="5" id="KW-0378">Hydrolase</keyword>
<dbReference type="Proteomes" id="UP000020825">
    <property type="component" value="Unassembled WGS sequence"/>
</dbReference>
<organism evidence="5 6">
    <name type="scientific">Mycobacterium intracellulare 1956</name>
    <dbReference type="NCBI Taxonomy" id="1299331"/>
    <lineage>
        <taxon>Bacteria</taxon>
        <taxon>Bacillati</taxon>
        <taxon>Actinomycetota</taxon>
        <taxon>Actinomycetes</taxon>
        <taxon>Mycobacteriales</taxon>
        <taxon>Mycobacteriaceae</taxon>
        <taxon>Mycobacterium</taxon>
        <taxon>Mycobacterium avium complex (MAC)</taxon>
    </lineage>
</organism>
<accession>X8CHN0</accession>
<evidence type="ECO:0000256" key="3">
    <source>
        <dbReference type="SAM" id="MobiDB-lite"/>
    </source>
</evidence>